<dbReference type="InterPro" id="IPR001627">
    <property type="entry name" value="Semap_dom"/>
</dbReference>
<evidence type="ECO:0000256" key="5">
    <source>
        <dbReference type="ARBA" id="ARBA00022843"/>
    </source>
</evidence>
<sequence length="1273" mass="140825">MERRRNGGQLLAVTLLALTLHTVLAVKAGISIKAFQSLLGPAQNVLYLKLSRHDGVVVVSVRNALYALSPDDLSVRAVYRTGPENDSLLCPPYPLSCIHSRNVTDNYNRILLQVGNEPLVLACGATSQGMCSIHDPLRGLNVTASMDKNLTDNYVASKRSTVAFFRTRSDGRHVLFSATVSDERPPEYRLFPLSSRGLDPTSSFTLLSHARAAPADVVNRLRASETLRFVYGFSHNGLAYFVEVRKVQVQYRYSLETRLVRVCENDESSFRTYVDVPIRCPMREGVLSAATSAHLGPSRTAGGGGSVLAVAFGKPTFIRAKYFAFSSSISVVCFFDMNRVEDTFRETVENCDKGLSSARLSPLYHDEGDDLKCSPYATERRDICTPGRNQYVEGMIPLIGRATVTLTKRLATSVTVMSQNGSTVAWIGDSQGILQKVLLQGDQPRLLAPLDVSKFGREISRSSALDSDGAYGYFLIGHKVARIPVGSCKIYETCSQCIKNQEDPLRCGWCGDRCAHFAECPDREKFTVERCPMELERVYPLNGPVSGGTVITILGDNLGSPERKPYSSIEILIGNRTCDIVFWVSKQVKCRTPPVQRTSKVDIVISVNDIFSNAGKSYHVSQNHTVPSGFEYKVVSFDGVAPTYGPVAGGTNISLSGVNLDIGLEQVVKIGRSLCGIRRVENKFLHCSTSSVSPRSLQKMQVRLVIDGAEVPFTTSDGRRPTFTYMPNPVIDNISPSNATFSRNFSVEVTGSHLDSVALPVIITQVTSLSQEQTEYIRKECRVLEGGSKMLCPGTSLMDSSVMNPSDLKALNDSVPVRISFQMDGLTLPLAASGDNGHFTFTYQPEPQFERFPEVERAIDPSEPTIRITGHHFELFMDHEVVLVRVNGLDDACNLTNVSSRSIVCKVKPGILEQGSSLALEVVYAGQSYPVGAVKLVAAEQPDPHVEVIAGSAVAAVLAVVLAGVVVFLCGRRRRRQRGKGTWHTDCVVSLEKRHNKSDSSVNTSNRSRGGEVDCMAFLEEALIMKDFHHVNVLPLIGLSIDKADGLMVIIPYMKYGDLLSYIRDERNTPTVKQLITFGVHVAQGMKYLADTKFVHRDLAARNCMLSEDFIVRVADFGLSRDVYEKDYYSGDNKKTKLPVKWMAPESLEKGIYNHKTDVWSYGVLLWELITRGVTPYPEVDNWDIVDFLKQGRRMKQPSFCPDEMYAIMLRCWQDDHKKRPSFAKLVTDITNILASLEKKKRNKRLGLNVTYINCPRPDPTDEAGPSTESHPV</sequence>
<dbReference type="GO" id="GO:0005524">
    <property type="term" value="F:ATP binding"/>
    <property type="evidence" value="ECO:0007669"/>
    <property type="project" value="InterPro"/>
</dbReference>
<feature type="domain" description="Sema" evidence="16">
    <location>
        <begin position="15"/>
        <end position="485"/>
    </location>
</feature>
<keyword evidence="6" id="KW-0524">Neurogenesis</keyword>
<dbReference type="Pfam" id="PF07714">
    <property type="entry name" value="PK_Tyr_Ser-Thr"/>
    <property type="match status" value="1"/>
</dbReference>
<dbReference type="PRINTS" id="PR00109">
    <property type="entry name" value="TYRKINASE"/>
</dbReference>
<evidence type="ECO:0000256" key="3">
    <source>
        <dbReference type="ARBA" id="ARBA00022729"/>
    </source>
</evidence>
<dbReference type="VEuPathDB" id="VectorBase:RSAN_038969"/>
<organism evidence="17 18">
    <name type="scientific">Rhipicephalus sanguineus</name>
    <name type="common">Brown dog tick</name>
    <name type="synonym">Ixodes sanguineus</name>
    <dbReference type="NCBI Taxonomy" id="34632"/>
    <lineage>
        <taxon>Eukaryota</taxon>
        <taxon>Metazoa</taxon>
        <taxon>Ecdysozoa</taxon>
        <taxon>Arthropoda</taxon>
        <taxon>Chelicerata</taxon>
        <taxon>Arachnida</taxon>
        <taxon>Acari</taxon>
        <taxon>Parasitiformes</taxon>
        <taxon>Ixodida</taxon>
        <taxon>Ixodoidea</taxon>
        <taxon>Ixodidae</taxon>
        <taxon>Rhipicephalinae</taxon>
        <taxon>Rhipicephalus</taxon>
        <taxon>Rhipicephalus</taxon>
    </lineage>
</organism>
<evidence type="ECO:0000256" key="10">
    <source>
        <dbReference type="ARBA" id="ARBA00023170"/>
    </source>
</evidence>
<keyword evidence="7 13" id="KW-1133">Transmembrane helix</keyword>
<dbReference type="GO" id="GO:0007169">
    <property type="term" value="P:cell surface receptor protein tyrosine kinase signaling pathway"/>
    <property type="evidence" value="ECO:0007669"/>
    <property type="project" value="TreeGrafter"/>
</dbReference>
<dbReference type="InterPro" id="IPR011009">
    <property type="entry name" value="Kinase-like_dom_sf"/>
</dbReference>
<keyword evidence="2 13" id="KW-0812">Transmembrane</keyword>
<keyword evidence="10" id="KW-0675">Receptor</keyword>
<dbReference type="InterPro" id="IPR000719">
    <property type="entry name" value="Prot_kinase_dom"/>
</dbReference>
<evidence type="ECO:0000259" key="16">
    <source>
        <dbReference type="PROSITE" id="PS51004"/>
    </source>
</evidence>
<dbReference type="InterPro" id="IPR020635">
    <property type="entry name" value="Tyr_kinase_cat_dom"/>
</dbReference>
<dbReference type="SUPFAM" id="SSF56112">
    <property type="entry name" value="Protein kinase-like (PK-like)"/>
    <property type="match status" value="1"/>
</dbReference>
<dbReference type="InterPro" id="IPR013783">
    <property type="entry name" value="Ig-like_fold"/>
</dbReference>
<keyword evidence="4" id="KW-0677">Repeat</keyword>
<keyword evidence="9" id="KW-1015">Disulfide bond</keyword>
<evidence type="ECO:0008006" key="19">
    <source>
        <dbReference type="Google" id="ProtNLM"/>
    </source>
</evidence>
<reference evidence="17" key="1">
    <citation type="journal article" date="2020" name="Cell">
        <title>Large-Scale Comparative Analyses of Tick Genomes Elucidate Their Genetic Diversity and Vector Capacities.</title>
        <authorList>
            <consortium name="Tick Genome and Microbiome Consortium (TIGMIC)"/>
            <person name="Jia N."/>
            <person name="Wang J."/>
            <person name="Shi W."/>
            <person name="Du L."/>
            <person name="Sun Y."/>
            <person name="Zhan W."/>
            <person name="Jiang J.F."/>
            <person name="Wang Q."/>
            <person name="Zhang B."/>
            <person name="Ji P."/>
            <person name="Bell-Sakyi L."/>
            <person name="Cui X.M."/>
            <person name="Yuan T.T."/>
            <person name="Jiang B.G."/>
            <person name="Yang W.F."/>
            <person name="Lam T.T."/>
            <person name="Chang Q.C."/>
            <person name="Ding S.J."/>
            <person name="Wang X.J."/>
            <person name="Zhu J.G."/>
            <person name="Ruan X.D."/>
            <person name="Zhao L."/>
            <person name="Wei J.T."/>
            <person name="Ye R.Z."/>
            <person name="Que T.C."/>
            <person name="Du C.H."/>
            <person name="Zhou Y.H."/>
            <person name="Cheng J.X."/>
            <person name="Dai P.F."/>
            <person name="Guo W.B."/>
            <person name="Han X.H."/>
            <person name="Huang E.J."/>
            <person name="Li L.F."/>
            <person name="Wei W."/>
            <person name="Gao Y.C."/>
            <person name="Liu J.Z."/>
            <person name="Shao H.Z."/>
            <person name="Wang X."/>
            <person name="Wang C.C."/>
            <person name="Yang T.C."/>
            <person name="Huo Q.B."/>
            <person name="Li W."/>
            <person name="Chen H.Y."/>
            <person name="Chen S.E."/>
            <person name="Zhou L.G."/>
            <person name="Ni X.B."/>
            <person name="Tian J.H."/>
            <person name="Sheng Y."/>
            <person name="Liu T."/>
            <person name="Pan Y.S."/>
            <person name="Xia L.Y."/>
            <person name="Li J."/>
            <person name="Zhao F."/>
            <person name="Cao W.C."/>
        </authorList>
    </citation>
    <scope>NUCLEOTIDE SEQUENCE</scope>
    <source>
        <strain evidence="17">Rsan-2018</strain>
    </source>
</reference>
<dbReference type="SMART" id="SM00219">
    <property type="entry name" value="TyrKc"/>
    <property type="match status" value="1"/>
</dbReference>
<dbReference type="PANTHER" id="PTHR24416:SF564">
    <property type="entry name" value="MACROPHAGE-STIMULATING PROTEIN RECEPTOR"/>
    <property type="match status" value="1"/>
</dbReference>
<dbReference type="VEuPathDB" id="VectorBase:RSAN_037224"/>
<dbReference type="SMART" id="SM00429">
    <property type="entry name" value="IPT"/>
    <property type="match status" value="2"/>
</dbReference>
<dbReference type="Gene3D" id="2.130.10.10">
    <property type="entry name" value="YVTN repeat-like/Quinoprotein amine dehydrogenase"/>
    <property type="match status" value="1"/>
</dbReference>
<evidence type="ECO:0000256" key="11">
    <source>
        <dbReference type="ARBA" id="ARBA00023180"/>
    </source>
</evidence>
<dbReference type="GO" id="GO:0004714">
    <property type="term" value="F:transmembrane receptor protein tyrosine kinase activity"/>
    <property type="evidence" value="ECO:0007669"/>
    <property type="project" value="TreeGrafter"/>
</dbReference>
<dbReference type="PROSITE" id="PS00109">
    <property type="entry name" value="PROTEIN_KINASE_TYR"/>
    <property type="match status" value="1"/>
</dbReference>
<dbReference type="Gene3D" id="2.60.40.10">
    <property type="entry name" value="Immunoglobulins"/>
    <property type="match status" value="2"/>
</dbReference>
<keyword evidence="11" id="KW-0325">Glycoprotein</keyword>
<dbReference type="InterPro" id="IPR016201">
    <property type="entry name" value="PSI"/>
</dbReference>
<dbReference type="InterPro" id="IPR008266">
    <property type="entry name" value="Tyr_kinase_AS"/>
</dbReference>
<keyword evidence="18" id="KW-1185">Reference proteome</keyword>
<comment type="caution">
    <text evidence="17">The sequence shown here is derived from an EMBL/GenBank/DDBJ whole genome shotgun (WGS) entry which is preliminary data.</text>
</comment>
<feature type="domain" description="Protein kinase" evidence="15">
    <location>
        <begin position="972"/>
        <end position="1234"/>
    </location>
</feature>
<name>A0A9D4PN29_RHISA</name>
<dbReference type="CDD" id="cd00603">
    <property type="entry name" value="IPT_PCSR"/>
    <property type="match status" value="1"/>
</dbReference>
<gene>
    <name evidence="17" type="ORF">HPB52_018042</name>
</gene>
<evidence type="ECO:0000256" key="8">
    <source>
        <dbReference type="ARBA" id="ARBA00023136"/>
    </source>
</evidence>
<dbReference type="InterPro" id="IPR001245">
    <property type="entry name" value="Ser-Thr/Tyr_kinase_cat_dom"/>
</dbReference>
<dbReference type="PROSITE" id="PS51004">
    <property type="entry name" value="SEMA"/>
    <property type="match status" value="1"/>
</dbReference>
<evidence type="ECO:0000256" key="4">
    <source>
        <dbReference type="ARBA" id="ARBA00022737"/>
    </source>
</evidence>
<feature type="chain" id="PRO_5039653612" description="Receptor protein-tyrosine kinase" evidence="14">
    <location>
        <begin position="26"/>
        <end position="1273"/>
    </location>
</feature>
<evidence type="ECO:0000256" key="2">
    <source>
        <dbReference type="ARBA" id="ARBA00022692"/>
    </source>
</evidence>
<dbReference type="InterPro" id="IPR002909">
    <property type="entry name" value="IPT_dom"/>
</dbReference>
<reference evidence="17" key="2">
    <citation type="submission" date="2021-09" db="EMBL/GenBank/DDBJ databases">
        <authorList>
            <person name="Jia N."/>
            <person name="Wang J."/>
            <person name="Shi W."/>
            <person name="Du L."/>
            <person name="Sun Y."/>
            <person name="Zhan W."/>
            <person name="Jiang J."/>
            <person name="Wang Q."/>
            <person name="Zhang B."/>
            <person name="Ji P."/>
            <person name="Sakyi L.B."/>
            <person name="Cui X."/>
            <person name="Yuan T."/>
            <person name="Jiang B."/>
            <person name="Yang W."/>
            <person name="Lam T.T.-Y."/>
            <person name="Chang Q."/>
            <person name="Ding S."/>
            <person name="Wang X."/>
            <person name="Zhu J."/>
            <person name="Ruan X."/>
            <person name="Zhao L."/>
            <person name="Wei J."/>
            <person name="Que T."/>
            <person name="Du C."/>
            <person name="Cheng J."/>
            <person name="Dai P."/>
            <person name="Han X."/>
            <person name="Huang E."/>
            <person name="Gao Y."/>
            <person name="Liu J."/>
            <person name="Shao H."/>
            <person name="Ye R."/>
            <person name="Li L."/>
            <person name="Wei W."/>
            <person name="Wang X."/>
            <person name="Wang C."/>
            <person name="Huo Q."/>
            <person name="Li W."/>
            <person name="Guo W."/>
            <person name="Chen H."/>
            <person name="Chen S."/>
            <person name="Zhou L."/>
            <person name="Zhou L."/>
            <person name="Ni X."/>
            <person name="Tian J."/>
            <person name="Zhou Y."/>
            <person name="Sheng Y."/>
            <person name="Liu T."/>
            <person name="Pan Y."/>
            <person name="Xia L."/>
            <person name="Li J."/>
            <person name="Zhao F."/>
            <person name="Cao W."/>
        </authorList>
    </citation>
    <scope>NUCLEOTIDE SEQUENCE</scope>
    <source>
        <strain evidence="17">Rsan-2018</strain>
        <tissue evidence="17">Larvae</tissue>
    </source>
</reference>
<dbReference type="SUPFAM" id="SSF101912">
    <property type="entry name" value="Sema domain"/>
    <property type="match status" value="1"/>
</dbReference>
<dbReference type="Pfam" id="PF01833">
    <property type="entry name" value="TIG"/>
    <property type="match status" value="1"/>
</dbReference>
<comment type="caution">
    <text evidence="12">Lacks conserved residue(s) required for the propagation of feature annotation.</text>
</comment>
<dbReference type="InterPro" id="IPR015943">
    <property type="entry name" value="WD40/YVTN_repeat-like_dom_sf"/>
</dbReference>
<evidence type="ECO:0000259" key="15">
    <source>
        <dbReference type="PROSITE" id="PS50011"/>
    </source>
</evidence>
<evidence type="ECO:0000256" key="9">
    <source>
        <dbReference type="ARBA" id="ARBA00023157"/>
    </source>
</evidence>
<evidence type="ECO:0000313" key="17">
    <source>
        <dbReference type="EMBL" id="KAH7948048.1"/>
    </source>
</evidence>
<dbReference type="FunFam" id="1.10.510.10:FF:000743">
    <property type="entry name" value="Predicted protein"/>
    <property type="match status" value="1"/>
</dbReference>
<dbReference type="InterPro" id="IPR014756">
    <property type="entry name" value="Ig_E-set"/>
</dbReference>
<dbReference type="GO" id="GO:0005886">
    <property type="term" value="C:plasma membrane"/>
    <property type="evidence" value="ECO:0007669"/>
    <property type="project" value="TreeGrafter"/>
</dbReference>
<dbReference type="AlphaFoldDB" id="A0A9D4PN29"/>
<dbReference type="SMART" id="SM00630">
    <property type="entry name" value="Sema"/>
    <property type="match status" value="1"/>
</dbReference>
<dbReference type="Gene3D" id="1.10.510.10">
    <property type="entry name" value="Transferase(Phosphotransferase) domain 1"/>
    <property type="match status" value="1"/>
</dbReference>
<dbReference type="SUPFAM" id="SSF81296">
    <property type="entry name" value="E set domains"/>
    <property type="match status" value="2"/>
</dbReference>
<accession>A0A9D4PN29</accession>
<evidence type="ECO:0000256" key="1">
    <source>
        <dbReference type="ARBA" id="ARBA00004167"/>
    </source>
</evidence>
<dbReference type="InterPro" id="IPR036352">
    <property type="entry name" value="Semap_dom_sf"/>
</dbReference>
<dbReference type="PROSITE" id="PS50011">
    <property type="entry name" value="PROTEIN_KINASE_DOM"/>
    <property type="match status" value="1"/>
</dbReference>
<dbReference type="GO" id="GO:0043235">
    <property type="term" value="C:receptor complex"/>
    <property type="evidence" value="ECO:0007669"/>
    <property type="project" value="TreeGrafter"/>
</dbReference>
<keyword evidence="8 13" id="KW-0472">Membrane</keyword>
<comment type="subcellular location">
    <subcellularLocation>
        <location evidence="1">Membrane</location>
        <topology evidence="1">Single-pass membrane protein</topology>
    </subcellularLocation>
</comment>
<evidence type="ECO:0000256" key="12">
    <source>
        <dbReference type="PROSITE-ProRule" id="PRU00352"/>
    </source>
</evidence>
<dbReference type="Pfam" id="PF01403">
    <property type="entry name" value="Sema"/>
    <property type="match status" value="1"/>
</dbReference>
<feature type="transmembrane region" description="Helical" evidence="13">
    <location>
        <begin position="948"/>
        <end position="970"/>
    </location>
</feature>
<keyword evidence="5" id="KW-0832">Ubl conjugation</keyword>
<dbReference type="GO" id="GO:0007399">
    <property type="term" value="P:nervous system development"/>
    <property type="evidence" value="ECO:0007669"/>
    <property type="project" value="UniProtKB-KW"/>
</dbReference>
<dbReference type="SUPFAM" id="SSF103575">
    <property type="entry name" value="Plexin repeat"/>
    <property type="match status" value="1"/>
</dbReference>
<dbReference type="GO" id="GO:0016477">
    <property type="term" value="P:cell migration"/>
    <property type="evidence" value="ECO:0007669"/>
    <property type="project" value="TreeGrafter"/>
</dbReference>
<dbReference type="SMART" id="SM00220">
    <property type="entry name" value="S_TKc"/>
    <property type="match status" value="1"/>
</dbReference>
<evidence type="ECO:0000256" key="14">
    <source>
        <dbReference type="SAM" id="SignalP"/>
    </source>
</evidence>
<protein>
    <recommendedName>
        <fullName evidence="19">Receptor protein-tyrosine kinase</fullName>
    </recommendedName>
</protein>
<dbReference type="PANTHER" id="PTHR24416">
    <property type="entry name" value="TYROSINE-PROTEIN KINASE RECEPTOR"/>
    <property type="match status" value="1"/>
</dbReference>
<dbReference type="InterPro" id="IPR050122">
    <property type="entry name" value="RTK"/>
</dbReference>
<keyword evidence="3 14" id="KW-0732">Signal</keyword>
<evidence type="ECO:0000256" key="13">
    <source>
        <dbReference type="SAM" id="Phobius"/>
    </source>
</evidence>
<feature type="signal peptide" evidence="14">
    <location>
        <begin position="1"/>
        <end position="25"/>
    </location>
</feature>
<dbReference type="Gene3D" id="3.30.1680.10">
    <property type="entry name" value="ligand-binding face of the semaphorins, domain 2"/>
    <property type="match status" value="1"/>
</dbReference>
<dbReference type="Proteomes" id="UP000821837">
    <property type="component" value="Chromosome 6"/>
</dbReference>
<evidence type="ECO:0000256" key="6">
    <source>
        <dbReference type="ARBA" id="ARBA00022902"/>
    </source>
</evidence>
<dbReference type="EMBL" id="JABSTV010001252">
    <property type="protein sequence ID" value="KAH7948048.1"/>
    <property type="molecule type" value="Genomic_DNA"/>
</dbReference>
<evidence type="ECO:0000313" key="18">
    <source>
        <dbReference type="Proteomes" id="UP000821837"/>
    </source>
</evidence>
<proteinExistence type="predicted"/>
<evidence type="ECO:0000256" key="7">
    <source>
        <dbReference type="ARBA" id="ARBA00022989"/>
    </source>
</evidence>
<dbReference type="SMART" id="SM00423">
    <property type="entry name" value="PSI"/>
    <property type="match status" value="1"/>
</dbReference>